<sequence length="1415" mass="158101">MSSQPDSNSELPSNIEESGLDTSKNLVLDPQAPFAIAAIGASAGGLEAFTQLLKKLPSDIGMGFVLIQHLAPDHVSQLSEILQRSTKMPVNQAQDGMKIVPNPVYIIPPNTLMTLDQGVLKLEPRRRVRGKYMVIDGFFSSLAADRGSQAIAIVLSGSNEDGTAGLGVIKSVGGITFAQDLASAEFPTMPMIAIASGYVDFVLSPAEIAAELVNISQGNRQSNAELDIEAADETDDLDTVPIFSENLESLPSIFAMLHNAMGIDFSYYKQGTIKRRIARRMGLINLNQLDEYVIYLQEHPDEVEKLYHDILINVTSFFRDPESFIALKQIVFPAICQNKSPDLPIRIWVAGCSTGEEVYSIAISLLEFLDDRPIKHTIQIFATDISELVIGKARIGFYEQNLVEGISPERLSRFFIPVDNGYQIGKLVRESCVFARQNLTSDPPFSRLDLISCRNMLIYLEPVLQKKIMPIFHYALNPEGFLMLGSSEGIGNATELFTNIDKKQRIFKRKITPARMNFNFVKSSYESAPTNVSKRGESAAEINLEQLADQVVLSKYAPVGVMVNEELDILQFRGQTSLYLEPSPGKASLNLLKMARTELRLDLRSTLHEAKQHDIPISKDGIEILPDTLVKLDVIPLKINSDRFFLVLFESRKKPVTTAPLDSFPRIKSRKVRQTEAELEVIRLTHELESTKRYLRSIIESQEAANQDLKVSSEEILSSNEELQSANEELETAKEEIHATNEELSTINDELRNRNVQLQQVSNDMQNLLSSMNMPILMLSGDLRIRRFTPIAEEIFNLIPSDIGRPFSDIQSNINISNLRDMITTVINTLIPYEQDVQDNSEHWYSLRIRPYRTIENQIDGVVISLIDIDLIKKNAMQLESSRNYSKAIVETLRQPLLVLDAELKVVTANLAFYQVFQMLPTQTENQSIFDLGQGDWNIAKLRSLLNDILSHDISVQDYEITQNFAQLGTRSILLNACEIYQANVGKMVLIAIEDITERKLQKQQLITQNEALSEAIIASEAANRAKSKFLGSMSHELRTPLNAIMGFSQMLQSMPSLEADAQEYLRIIYQSGEHLLYLIQDLLDISRIEAEQMTIEPNLLALPNFLQITVDMIKMKASEKNITFTTQFAADLPANIYADEKRLRQVLLNLLANAIKFTTTGGITFAVSKIRSVDQAGSISELIKFAIADTGVGIADKELEQIFLPFEQVGKENVKSQGTGLGLAISQSLVKKMGGTIAVNSELGRGSTFSFELDLMDRKANTETLFSPPQSDRLLAQSSISNQLMLSAALPLSILIAEDFEFNQIMMQKFLQTLGYEPDMASNGLEVLAKLQEKHYDVILLDIQMPEMDGMEVTKRILEEWDEESRPYIIAVTANMTDEAQASYLAAGMNAYIGKPIDFNQLEQALSQVPSKIS</sequence>
<dbReference type="SUPFAM" id="SSF53335">
    <property type="entry name" value="S-adenosyl-L-methionine-dependent methyltransferases"/>
    <property type="match status" value="1"/>
</dbReference>
<evidence type="ECO:0000256" key="10">
    <source>
        <dbReference type="ARBA" id="ARBA00022777"/>
    </source>
</evidence>
<dbReference type="InterPro" id="IPR000014">
    <property type="entry name" value="PAS"/>
</dbReference>
<dbReference type="PANTHER" id="PTHR24422:SF27">
    <property type="entry name" value="PROTEIN-GLUTAMATE O-METHYLTRANSFERASE"/>
    <property type="match status" value="1"/>
</dbReference>
<feature type="domain" description="CheB-type methylesterase" evidence="18">
    <location>
        <begin position="30"/>
        <end position="213"/>
    </location>
</feature>
<evidence type="ECO:0000256" key="15">
    <source>
        <dbReference type="SAM" id="Coils"/>
    </source>
</evidence>
<organism evidence="20 21">
    <name type="scientific">Pseudanabaena frigida</name>
    <dbReference type="NCBI Taxonomy" id="945775"/>
    <lineage>
        <taxon>Bacteria</taxon>
        <taxon>Bacillati</taxon>
        <taxon>Cyanobacteriota</taxon>
        <taxon>Cyanophyceae</taxon>
        <taxon>Pseudanabaenales</taxon>
        <taxon>Pseudanabaenaceae</taxon>
        <taxon>Pseudanabaena</taxon>
    </lineage>
</organism>
<evidence type="ECO:0000259" key="18">
    <source>
        <dbReference type="PROSITE" id="PS50122"/>
    </source>
</evidence>
<feature type="active site" evidence="13">
    <location>
        <position position="69"/>
    </location>
</feature>
<evidence type="ECO:0000256" key="4">
    <source>
        <dbReference type="ARBA" id="ARBA00012438"/>
    </source>
</evidence>
<dbReference type="InterPro" id="IPR035909">
    <property type="entry name" value="CheB_C"/>
</dbReference>
<feature type="modified residue" description="4-aspartylphosphate" evidence="14">
    <location>
        <position position="1343"/>
    </location>
</feature>
<accession>A0A2W4YGH0</accession>
<dbReference type="Pfam" id="PF01339">
    <property type="entry name" value="CheB_methylest"/>
    <property type="match status" value="1"/>
</dbReference>
<dbReference type="Gene3D" id="3.40.50.150">
    <property type="entry name" value="Vaccinia Virus protein VP39"/>
    <property type="match status" value="1"/>
</dbReference>
<dbReference type="PROSITE" id="PS50110">
    <property type="entry name" value="RESPONSE_REGULATORY"/>
    <property type="match status" value="1"/>
</dbReference>
<evidence type="ECO:0000256" key="14">
    <source>
        <dbReference type="PROSITE-ProRule" id="PRU00169"/>
    </source>
</evidence>
<dbReference type="Pfam" id="PF00072">
    <property type="entry name" value="Response_reg"/>
    <property type="match status" value="1"/>
</dbReference>
<dbReference type="Pfam" id="PF01739">
    <property type="entry name" value="CheR"/>
    <property type="match status" value="1"/>
</dbReference>
<keyword evidence="13" id="KW-0378">Hydrolase</keyword>
<dbReference type="Gene3D" id="1.10.155.10">
    <property type="entry name" value="Chemotaxis receptor methyltransferase CheR, N-terminal domain"/>
    <property type="match status" value="1"/>
</dbReference>
<dbReference type="SUPFAM" id="SSF55874">
    <property type="entry name" value="ATPase domain of HSP90 chaperone/DNA topoisomerase II/histidine kinase"/>
    <property type="match status" value="1"/>
</dbReference>
<dbReference type="SUPFAM" id="SSF52738">
    <property type="entry name" value="Methylesterase CheB, C-terminal domain"/>
    <property type="match status" value="1"/>
</dbReference>
<dbReference type="SMART" id="SM00387">
    <property type="entry name" value="HATPase_c"/>
    <property type="match status" value="1"/>
</dbReference>
<feature type="domain" description="Response regulatory" evidence="17">
    <location>
        <begin position="1294"/>
        <end position="1411"/>
    </location>
</feature>
<dbReference type="Pfam" id="PF00512">
    <property type="entry name" value="HisKA"/>
    <property type="match status" value="1"/>
</dbReference>
<dbReference type="GO" id="GO:0008984">
    <property type="term" value="F:protein-glutamate methylesterase activity"/>
    <property type="evidence" value="ECO:0007669"/>
    <property type="project" value="InterPro"/>
</dbReference>
<evidence type="ECO:0000256" key="2">
    <source>
        <dbReference type="ARBA" id="ARBA00001541"/>
    </source>
</evidence>
<dbReference type="Gene3D" id="3.40.50.2300">
    <property type="match status" value="1"/>
</dbReference>
<name>A0A2W4YGH0_9CYAN</name>
<dbReference type="InterPro" id="IPR035965">
    <property type="entry name" value="PAS-like_dom_sf"/>
</dbReference>
<dbReference type="SUPFAM" id="SSF47384">
    <property type="entry name" value="Homodimeric domain of signal transducing histidine kinase"/>
    <property type="match status" value="1"/>
</dbReference>
<evidence type="ECO:0000256" key="3">
    <source>
        <dbReference type="ARBA" id="ARBA00006402"/>
    </source>
</evidence>
<dbReference type="CDD" id="cd16922">
    <property type="entry name" value="HATPase_EvgS-ArcB-TorS-like"/>
    <property type="match status" value="1"/>
</dbReference>
<dbReference type="CDD" id="cd17546">
    <property type="entry name" value="REC_hyHK_CKI1_RcsC-like"/>
    <property type="match status" value="1"/>
</dbReference>
<keyword evidence="9" id="KW-0949">S-adenosyl-L-methionine</keyword>
<dbReference type="CDD" id="cd16434">
    <property type="entry name" value="CheB-CheR_fusion"/>
    <property type="match status" value="1"/>
</dbReference>
<dbReference type="SUPFAM" id="SSF55785">
    <property type="entry name" value="PYP-like sensor domain (PAS domain)"/>
    <property type="match status" value="2"/>
</dbReference>
<dbReference type="PRINTS" id="PR00996">
    <property type="entry name" value="CHERMTFRASE"/>
</dbReference>
<evidence type="ECO:0000313" key="20">
    <source>
        <dbReference type="EMBL" id="PZO42178.1"/>
    </source>
</evidence>
<dbReference type="Gene3D" id="1.10.287.130">
    <property type="match status" value="1"/>
</dbReference>
<dbReference type="Pfam" id="PF03705">
    <property type="entry name" value="CheR_N"/>
    <property type="match status" value="1"/>
</dbReference>
<evidence type="ECO:0000259" key="16">
    <source>
        <dbReference type="PROSITE" id="PS50109"/>
    </source>
</evidence>
<dbReference type="InterPro" id="IPR022641">
    <property type="entry name" value="CheR_N"/>
</dbReference>
<keyword evidence="10" id="KW-0418">Kinase</keyword>
<protein>
    <recommendedName>
        <fullName evidence="12">Circadian input-output histidine kinase CikA</fullName>
        <ecNumber evidence="5">2.1.1.80</ecNumber>
        <ecNumber evidence="4">2.7.13.3</ecNumber>
    </recommendedName>
</protein>
<dbReference type="EMBL" id="QBML01000008">
    <property type="protein sequence ID" value="PZO42178.1"/>
    <property type="molecule type" value="Genomic_DNA"/>
</dbReference>
<dbReference type="Gene3D" id="3.40.50.180">
    <property type="entry name" value="Methylesterase CheB, C-terminal domain"/>
    <property type="match status" value="1"/>
</dbReference>
<dbReference type="InterPro" id="IPR000673">
    <property type="entry name" value="Sig_transdc_resp-reg_Me-estase"/>
</dbReference>
<proteinExistence type="inferred from homology"/>
<dbReference type="InterPro" id="IPR011006">
    <property type="entry name" value="CheY-like_superfamily"/>
</dbReference>
<evidence type="ECO:0000256" key="9">
    <source>
        <dbReference type="ARBA" id="ARBA00022691"/>
    </source>
</evidence>
<dbReference type="GO" id="GO:0000155">
    <property type="term" value="F:phosphorelay sensor kinase activity"/>
    <property type="evidence" value="ECO:0007669"/>
    <property type="project" value="InterPro"/>
</dbReference>
<evidence type="ECO:0000256" key="12">
    <source>
        <dbReference type="ARBA" id="ARBA00074306"/>
    </source>
</evidence>
<dbReference type="GO" id="GO:0000156">
    <property type="term" value="F:phosphorelay response regulator activity"/>
    <property type="evidence" value="ECO:0007669"/>
    <property type="project" value="InterPro"/>
</dbReference>
<reference evidence="20 21" key="1">
    <citation type="submission" date="2018-04" db="EMBL/GenBank/DDBJ databases">
        <authorList>
            <person name="Go L.Y."/>
            <person name="Mitchell J.A."/>
        </authorList>
    </citation>
    <scope>NUCLEOTIDE SEQUENCE [LARGE SCALE GENOMIC DNA]</scope>
    <source>
        <strain evidence="20">ULC066bin1</strain>
    </source>
</reference>
<comment type="similarity">
    <text evidence="3">In the N-terminal section; belongs to the phytochrome family.</text>
</comment>
<evidence type="ECO:0000256" key="5">
    <source>
        <dbReference type="ARBA" id="ARBA00012534"/>
    </source>
</evidence>
<dbReference type="InterPro" id="IPR029063">
    <property type="entry name" value="SAM-dependent_MTases_sf"/>
</dbReference>
<gene>
    <name evidence="20" type="ORF">DCF19_08010</name>
</gene>
<dbReference type="SUPFAM" id="SSF47757">
    <property type="entry name" value="Chemotaxis receptor methyltransferase CheR, N-terminal domain"/>
    <property type="match status" value="1"/>
</dbReference>
<keyword evidence="13" id="KW-0145">Chemotaxis</keyword>
<dbReference type="InterPro" id="IPR022642">
    <property type="entry name" value="CheR_C"/>
</dbReference>
<dbReference type="InterPro" id="IPR036804">
    <property type="entry name" value="CheR_N_sf"/>
</dbReference>
<dbReference type="SMART" id="SM00138">
    <property type="entry name" value="MeTrc"/>
    <property type="match status" value="1"/>
</dbReference>
<dbReference type="Gene3D" id="3.30.450.20">
    <property type="entry name" value="PAS domain"/>
    <property type="match status" value="2"/>
</dbReference>
<feature type="domain" description="Histidine kinase" evidence="16">
    <location>
        <begin position="1033"/>
        <end position="1258"/>
    </location>
</feature>
<dbReference type="Pfam" id="PF13596">
    <property type="entry name" value="PAS_10"/>
    <property type="match status" value="1"/>
</dbReference>
<feature type="domain" description="CheR-type methyltransferase" evidence="19">
    <location>
        <begin position="256"/>
        <end position="513"/>
    </location>
</feature>
<dbReference type="InterPro" id="IPR036890">
    <property type="entry name" value="HATPase_C_sf"/>
</dbReference>
<evidence type="ECO:0000256" key="13">
    <source>
        <dbReference type="PROSITE-ProRule" id="PRU00050"/>
    </source>
</evidence>
<dbReference type="GO" id="GO:0005737">
    <property type="term" value="C:cytoplasm"/>
    <property type="evidence" value="ECO:0007669"/>
    <property type="project" value="InterPro"/>
</dbReference>
<feature type="active site" evidence="13">
    <location>
        <position position="161"/>
    </location>
</feature>
<dbReference type="InterPro" id="IPR003594">
    <property type="entry name" value="HATPase_dom"/>
</dbReference>
<dbReference type="SUPFAM" id="SSF52172">
    <property type="entry name" value="CheY-like"/>
    <property type="match status" value="1"/>
</dbReference>
<dbReference type="GO" id="GO:0032259">
    <property type="term" value="P:methylation"/>
    <property type="evidence" value="ECO:0007669"/>
    <property type="project" value="UniProtKB-KW"/>
</dbReference>
<dbReference type="Proteomes" id="UP000249467">
    <property type="component" value="Unassembled WGS sequence"/>
</dbReference>
<dbReference type="SMART" id="SM00091">
    <property type="entry name" value="PAS"/>
    <property type="match status" value="2"/>
</dbReference>
<dbReference type="FunFam" id="1.10.287.130:FF:000001">
    <property type="entry name" value="Two-component sensor histidine kinase"/>
    <property type="match status" value="1"/>
</dbReference>
<comment type="catalytic activity">
    <reaction evidence="2">
        <text>L-glutamyl-[protein] + S-adenosyl-L-methionine = [protein]-L-glutamate 5-O-methyl ester + S-adenosyl-L-homocysteine</text>
        <dbReference type="Rhea" id="RHEA:24452"/>
        <dbReference type="Rhea" id="RHEA-COMP:10208"/>
        <dbReference type="Rhea" id="RHEA-COMP:10311"/>
        <dbReference type="ChEBI" id="CHEBI:29973"/>
        <dbReference type="ChEBI" id="CHEBI:57856"/>
        <dbReference type="ChEBI" id="CHEBI:59789"/>
        <dbReference type="ChEBI" id="CHEBI:82795"/>
        <dbReference type="EC" id="2.1.1.80"/>
    </reaction>
</comment>
<evidence type="ECO:0000259" key="17">
    <source>
        <dbReference type="PROSITE" id="PS50110"/>
    </source>
</evidence>
<dbReference type="FunFam" id="3.30.565.10:FF:000010">
    <property type="entry name" value="Sensor histidine kinase RcsC"/>
    <property type="match status" value="1"/>
</dbReference>
<evidence type="ECO:0000256" key="8">
    <source>
        <dbReference type="ARBA" id="ARBA00022679"/>
    </source>
</evidence>
<comment type="catalytic activity">
    <reaction evidence="1">
        <text>ATP + protein L-histidine = ADP + protein N-phospho-L-histidine.</text>
        <dbReference type="EC" id="2.7.13.3"/>
    </reaction>
</comment>
<dbReference type="InterPro" id="IPR001789">
    <property type="entry name" value="Sig_transdc_resp-reg_receiver"/>
</dbReference>
<dbReference type="InterPro" id="IPR000780">
    <property type="entry name" value="CheR_MeTrfase"/>
</dbReference>
<keyword evidence="15" id="KW-0175">Coiled coil</keyword>
<keyword evidence="11" id="KW-0902">Two-component regulatory system</keyword>
<evidence type="ECO:0000259" key="19">
    <source>
        <dbReference type="PROSITE" id="PS50123"/>
    </source>
</evidence>
<dbReference type="EC" id="2.7.13.3" evidence="4"/>
<keyword evidence="8" id="KW-0808">Transferase</keyword>
<evidence type="ECO:0000256" key="7">
    <source>
        <dbReference type="ARBA" id="ARBA00022603"/>
    </source>
</evidence>
<evidence type="ECO:0000256" key="6">
    <source>
        <dbReference type="ARBA" id="ARBA00022553"/>
    </source>
</evidence>
<dbReference type="Gene3D" id="3.30.565.10">
    <property type="entry name" value="Histidine kinase-like ATPase, C-terminal domain"/>
    <property type="match status" value="1"/>
</dbReference>
<dbReference type="InterPro" id="IPR036097">
    <property type="entry name" value="HisK_dim/P_sf"/>
</dbReference>
<dbReference type="GO" id="GO:0006935">
    <property type="term" value="P:chemotaxis"/>
    <property type="evidence" value="ECO:0007669"/>
    <property type="project" value="UniProtKB-UniRule"/>
</dbReference>
<evidence type="ECO:0000256" key="1">
    <source>
        <dbReference type="ARBA" id="ARBA00000085"/>
    </source>
</evidence>
<dbReference type="SMART" id="SM00448">
    <property type="entry name" value="REC"/>
    <property type="match status" value="1"/>
</dbReference>
<keyword evidence="6 14" id="KW-0597">Phosphoprotein</keyword>
<dbReference type="Pfam" id="PF02518">
    <property type="entry name" value="HATPase_c"/>
    <property type="match status" value="1"/>
</dbReference>
<dbReference type="PROSITE" id="PS50123">
    <property type="entry name" value="CHER"/>
    <property type="match status" value="1"/>
</dbReference>
<dbReference type="PROSITE" id="PS50122">
    <property type="entry name" value="CHEB"/>
    <property type="match status" value="1"/>
</dbReference>
<dbReference type="PANTHER" id="PTHR24422">
    <property type="entry name" value="CHEMOTAXIS PROTEIN METHYLTRANSFERASE"/>
    <property type="match status" value="1"/>
</dbReference>
<dbReference type="GO" id="GO:0008983">
    <property type="term" value="F:protein-glutamate O-methyltransferase activity"/>
    <property type="evidence" value="ECO:0007669"/>
    <property type="project" value="UniProtKB-EC"/>
</dbReference>
<dbReference type="InterPro" id="IPR050903">
    <property type="entry name" value="Bact_Chemotaxis_MeTrfase"/>
</dbReference>
<evidence type="ECO:0000313" key="21">
    <source>
        <dbReference type="Proteomes" id="UP000249467"/>
    </source>
</evidence>
<dbReference type="InterPro" id="IPR005467">
    <property type="entry name" value="His_kinase_dom"/>
</dbReference>
<feature type="coiled-coil region" evidence="15">
    <location>
        <begin position="709"/>
        <end position="768"/>
    </location>
</feature>
<feature type="active site" evidence="13">
    <location>
        <position position="42"/>
    </location>
</feature>
<evidence type="ECO:0000256" key="11">
    <source>
        <dbReference type="ARBA" id="ARBA00023012"/>
    </source>
</evidence>
<keyword evidence="7" id="KW-0489">Methyltransferase</keyword>
<dbReference type="InterPro" id="IPR003661">
    <property type="entry name" value="HisK_dim/P_dom"/>
</dbReference>
<comment type="caution">
    <text evidence="20">The sequence shown here is derived from an EMBL/GenBank/DDBJ whole genome shotgun (WGS) entry which is preliminary data.</text>
</comment>
<dbReference type="PROSITE" id="PS50109">
    <property type="entry name" value="HIS_KIN"/>
    <property type="match status" value="1"/>
</dbReference>
<reference evidence="20 21" key="2">
    <citation type="submission" date="2018-06" db="EMBL/GenBank/DDBJ databases">
        <title>Metagenomic assembly of (sub)arctic Cyanobacteria and their associated microbiome from non-axenic cultures.</title>
        <authorList>
            <person name="Baurain D."/>
        </authorList>
    </citation>
    <scope>NUCLEOTIDE SEQUENCE [LARGE SCALE GENOMIC DNA]</scope>
    <source>
        <strain evidence="20">ULC066bin1</strain>
    </source>
</reference>
<dbReference type="EC" id="2.1.1.80" evidence="5"/>
<dbReference type="SMART" id="SM00388">
    <property type="entry name" value="HisKA"/>
    <property type="match status" value="1"/>
</dbReference>
<dbReference type="CDD" id="cd00082">
    <property type="entry name" value="HisKA"/>
    <property type="match status" value="1"/>
</dbReference>